<name>A0A8H3WAF3_9PEZI</name>
<organism evidence="3 4">
    <name type="scientific">Colletotrichum asianum</name>
    <dbReference type="NCBI Taxonomy" id="702518"/>
    <lineage>
        <taxon>Eukaryota</taxon>
        <taxon>Fungi</taxon>
        <taxon>Dikarya</taxon>
        <taxon>Ascomycota</taxon>
        <taxon>Pezizomycotina</taxon>
        <taxon>Sordariomycetes</taxon>
        <taxon>Hypocreomycetidae</taxon>
        <taxon>Glomerellales</taxon>
        <taxon>Glomerellaceae</taxon>
        <taxon>Colletotrichum</taxon>
        <taxon>Colletotrichum gloeosporioides species complex</taxon>
    </lineage>
</organism>
<evidence type="ECO:0000313" key="4">
    <source>
        <dbReference type="Proteomes" id="UP000434172"/>
    </source>
</evidence>
<evidence type="ECO:0000313" key="3">
    <source>
        <dbReference type="EMBL" id="KAF0324343.1"/>
    </source>
</evidence>
<dbReference type="AlphaFoldDB" id="A0A8H3WAF3"/>
<proteinExistence type="predicted"/>
<feature type="chain" id="PRO_5034394151" evidence="1">
    <location>
        <begin position="23"/>
        <end position="280"/>
    </location>
</feature>
<accession>A0A8H3WAF3</accession>
<evidence type="ECO:0000256" key="1">
    <source>
        <dbReference type="SAM" id="SignalP"/>
    </source>
</evidence>
<sequence>MRNLSFVRSTVKFLLAASVVNAVRQLPVEVEVDLIFPRDNETYAPTQLLPIVFGFNNLDAVWPLNIGLDVSVTSIGDDFNESRPDWKSRWVGFPSDWLDNIVGDSPPRQYLHIESVNMTNGTADSFKLLWEVKLPYRCFANNDTESEWSNGPGHASRGIFFQTTHSAQRPDIEAAVNSCDESDKNTSVAVRITDFKTTYSYDKPCPVFETDVNPKCAFKSAAKEVAANVSAAMLRGMRCEKGEWQTITAPCPRKESKACAIGFVVGWALLPLVLAAVNFV</sequence>
<feature type="signal peptide" evidence="1">
    <location>
        <begin position="1"/>
        <end position="22"/>
    </location>
</feature>
<reference evidence="3 4" key="1">
    <citation type="submission" date="2019-12" db="EMBL/GenBank/DDBJ databases">
        <title>A genome sequence resource for the geographically widespread anthracnose pathogen Colletotrichum asianum.</title>
        <authorList>
            <person name="Meng Y."/>
        </authorList>
    </citation>
    <scope>NUCLEOTIDE SEQUENCE [LARGE SCALE GENOMIC DNA]</scope>
    <source>
        <strain evidence="3 4">ICMP 18580</strain>
    </source>
</reference>
<protein>
    <submittedName>
        <fullName evidence="3">LysM domain-containing protein</fullName>
    </submittedName>
</protein>
<comment type="caution">
    <text evidence="3">The sequence shown here is derived from an EMBL/GenBank/DDBJ whole genome shotgun (WGS) entry which is preliminary data.</text>
</comment>
<keyword evidence="4" id="KW-1185">Reference proteome</keyword>
<dbReference type="OrthoDB" id="4490227at2759"/>
<dbReference type="InterPro" id="IPR055560">
    <property type="entry name" value="DUF7136"/>
</dbReference>
<evidence type="ECO:0000259" key="2">
    <source>
        <dbReference type="Pfam" id="PF23584"/>
    </source>
</evidence>
<feature type="domain" description="DUF7136" evidence="2">
    <location>
        <begin position="28"/>
        <end position="235"/>
    </location>
</feature>
<keyword evidence="1" id="KW-0732">Signal</keyword>
<dbReference type="EMBL" id="WOWK01000045">
    <property type="protein sequence ID" value="KAF0324343.1"/>
    <property type="molecule type" value="Genomic_DNA"/>
</dbReference>
<dbReference type="Proteomes" id="UP000434172">
    <property type="component" value="Unassembled WGS sequence"/>
</dbReference>
<dbReference type="Pfam" id="PF23584">
    <property type="entry name" value="DUF7136"/>
    <property type="match status" value="1"/>
</dbReference>
<gene>
    <name evidence="3" type="ORF">GQ607_008517</name>
</gene>